<evidence type="ECO:0000313" key="14">
    <source>
        <dbReference type="Proteomes" id="UP000694388"/>
    </source>
</evidence>
<reference evidence="13" key="2">
    <citation type="submission" date="2025-09" db="UniProtKB">
        <authorList>
            <consortium name="Ensembl"/>
        </authorList>
    </citation>
    <scope>IDENTIFICATION</scope>
</reference>
<dbReference type="Pfam" id="PF12861">
    <property type="entry name" value="zf-ANAPC11"/>
    <property type="match status" value="1"/>
</dbReference>
<evidence type="ECO:0000256" key="1">
    <source>
        <dbReference type="ARBA" id="ARBA00009273"/>
    </source>
</evidence>
<feature type="chain" id="PRO_5034154347" description="Anaphase-promoting complex subunit 11" evidence="11">
    <location>
        <begin position="26"/>
        <end position="68"/>
    </location>
</feature>
<proteinExistence type="inferred from homology"/>
<dbReference type="GO" id="GO:0097602">
    <property type="term" value="F:cullin family protein binding"/>
    <property type="evidence" value="ECO:0007669"/>
    <property type="project" value="InterPro"/>
</dbReference>
<evidence type="ECO:0000256" key="9">
    <source>
        <dbReference type="ARBA" id="ARBA00023306"/>
    </source>
</evidence>
<dbReference type="GO" id="GO:0061630">
    <property type="term" value="F:ubiquitin protein ligase activity"/>
    <property type="evidence" value="ECO:0007669"/>
    <property type="project" value="InterPro"/>
</dbReference>
<keyword evidence="7" id="KW-0833">Ubl conjugation pathway</keyword>
<protein>
    <recommendedName>
        <fullName evidence="2">Anaphase-promoting complex subunit 11</fullName>
    </recommendedName>
</protein>
<dbReference type="GO" id="GO:0051301">
    <property type="term" value="P:cell division"/>
    <property type="evidence" value="ECO:0007669"/>
    <property type="project" value="UniProtKB-KW"/>
</dbReference>
<keyword evidence="8" id="KW-0862">Zinc</keyword>
<feature type="signal peptide" evidence="11">
    <location>
        <begin position="1"/>
        <end position="25"/>
    </location>
</feature>
<name>A0A8C4Q9R8_EPTBU</name>
<dbReference type="Gene3D" id="3.30.40.10">
    <property type="entry name" value="Zinc/RING finger domain, C3HC4 (zinc finger)"/>
    <property type="match status" value="1"/>
</dbReference>
<feature type="domain" description="RING-type" evidence="12">
    <location>
        <begin position="20"/>
        <end position="61"/>
    </location>
</feature>
<sequence length="68" mass="7980">MEIVFTQSCLCLCLFVCLSVCRTPGDDCPLVWGQCGHAFHMHCILKWLNTQQVQQQCPMCRQEWKFKE</sequence>
<evidence type="ECO:0000256" key="3">
    <source>
        <dbReference type="ARBA" id="ARBA00022618"/>
    </source>
</evidence>
<dbReference type="InterPro" id="IPR024991">
    <property type="entry name" value="RING-H2_APC11"/>
</dbReference>
<dbReference type="AlphaFoldDB" id="A0A8C4Q9R8"/>
<evidence type="ECO:0000256" key="6">
    <source>
        <dbReference type="ARBA" id="ARBA00022776"/>
    </source>
</evidence>
<dbReference type="GeneTree" id="ENSGT00940000169127"/>
<keyword evidence="14" id="KW-1185">Reference proteome</keyword>
<keyword evidence="4" id="KW-0479">Metal-binding</keyword>
<dbReference type="CDD" id="cd16456">
    <property type="entry name" value="RING-H2_APC11"/>
    <property type="match status" value="1"/>
</dbReference>
<dbReference type="GO" id="GO:0031145">
    <property type="term" value="P:anaphase-promoting complex-dependent catabolic process"/>
    <property type="evidence" value="ECO:0007669"/>
    <property type="project" value="InterPro"/>
</dbReference>
<evidence type="ECO:0000256" key="11">
    <source>
        <dbReference type="SAM" id="SignalP"/>
    </source>
</evidence>
<dbReference type="Ensembl" id="ENSEBUT00000012718.1">
    <property type="protein sequence ID" value="ENSEBUP00000012142.1"/>
    <property type="gene ID" value="ENSEBUG00000007745.1"/>
</dbReference>
<keyword evidence="3" id="KW-0132">Cell division</keyword>
<keyword evidence="5 10" id="KW-0863">Zinc-finger</keyword>
<dbReference type="PROSITE" id="PS50089">
    <property type="entry name" value="ZF_RING_2"/>
    <property type="match status" value="1"/>
</dbReference>
<keyword evidence="9" id="KW-0131">Cell cycle</keyword>
<evidence type="ECO:0000313" key="13">
    <source>
        <dbReference type="Ensembl" id="ENSEBUP00000012142.1"/>
    </source>
</evidence>
<dbReference type="InterPro" id="IPR001841">
    <property type="entry name" value="Znf_RING"/>
</dbReference>
<evidence type="ECO:0000256" key="5">
    <source>
        <dbReference type="ARBA" id="ARBA00022771"/>
    </source>
</evidence>
<evidence type="ECO:0000256" key="2">
    <source>
        <dbReference type="ARBA" id="ARBA00013928"/>
    </source>
</evidence>
<dbReference type="OMA" id="WITFGEN"/>
<dbReference type="InterPro" id="IPR013083">
    <property type="entry name" value="Znf_RING/FYVE/PHD"/>
</dbReference>
<keyword evidence="6" id="KW-0498">Mitosis</keyword>
<keyword evidence="11" id="KW-0732">Signal</keyword>
<dbReference type="Proteomes" id="UP000694388">
    <property type="component" value="Unplaced"/>
</dbReference>
<reference evidence="13" key="1">
    <citation type="submission" date="2025-08" db="UniProtKB">
        <authorList>
            <consortium name="Ensembl"/>
        </authorList>
    </citation>
    <scope>IDENTIFICATION</scope>
</reference>
<organism evidence="13 14">
    <name type="scientific">Eptatretus burgeri</name>
    <name type="common">Inshore hagfish</name>
    <dbReference type="NCBI Taxonomy" id="7764"/>
    <lineage>
        <taxon>Eukaryota</taxon>
        <taxon>Metazoa</taxon>
        <taxon>Chordata</taxon>
        <taxon>Craniata</taxon>
        <taxon>Vertebrata</taxon>
        <taxon>Cyclostomata</taxon>
        <taxon>Myxini</taxon>
        <taxon>Myxiniformes</taxon>
        <taxon>Myxinidae</taxon>
        <taxon>Eptatretinae</taxon>
        <taxon>Eptatretus</taxon>
    </lineage>
</organism>
<evidence type="ECO:0000256" key="8">
    <source>
        <dbReference type="ARBA" id="ARBA00022833"/>
    </source>
</evidence>
<dbReference type="SUPFAM" id="SSF57850">
    <property type="entry name" value="RING/U-box"/>
    <property type="match status" value="1"/>
</dbReference>
<dbReference type="GO" id="GO:0005680">
    <property type="term" value="C:anaphase-promoting complex"/>
    <property type="evidence" value="ECO:0007669"/>
    <property type="project" value="InterPro"/>
</dbReference>
<evidence type="ECO:0000259" key="12">
    <source>
        <dbReference type="PROSITE" id="PS50089"/>
    </source>
</evidence>
<evidence type="ECO:0000256" key="4">
    <source>
        <dbReference type="ARBA" id="ARBA00022723"/>
    </source>
</evidence>
<dbReference type="GO" id="GO:0008270">
    <property type="term" value="F:zinc ion binding"/>
    <property type="evidence" value="ECO:0007669"/>
    <property type="project" value="UniProtKB-KW"/>
</dbReference>
<comment type="similarity">
    <text evidence="1">Belongs to the RING-box family.</text>
</comment>
<accession>A0A8C4Q9R8</accession>
<evidence type="ECO:0000256" key="7">
    <source>
        <dbReference type="ARBA" id="ARBA00022786"/>
    </source>
</evidence>
<evidence type="ECO:0000256" key="10">
    <source>
        <dbReference type="PROSITE-ProRule" id="PRU00175"/>
    </source>
</evidence>
<dbReference type="PANTHER" id="PTHR11210">
    <property type="entry name" value="RING BOX"/>
    <property type="match status" value="1"/>
</dbReference>
<dbReference type="InterPro" id="IPR051031">
    <property type="entry name" value="RING-box_E3_Ubiquitin_Ligase"/>
</dbReference>